<keyword evidence="2" id="KW-0732">Signal</keyword>
<comment type="caution">
    <text evidence="3">The sequence shown here is derived from an EMBL/GenBank/DDBJ whole genome shotgun (WGS) entry which is preliminary data.</text>
</comment>
<reference evidence="3 4" key="2">
    <citation type="journal article" date="2015" name="Eukaryot. Cell">
        <title>Asexual propagation of a virulent clone complex in a human and feline outbreak of sporotrichosis.</title>
        <authorList>
            <person name="Teixeira Mde M."/>
            <person name="Rodrigues A.M."/>
            <person name="Tsui C.K."/>
            <person name="de Almeida L.G."/>
            <person name="Van Diepeningen A.D."/>
            <person name="van den Ende B.G."/>
            <person name="Fernandes G.F."/>
            <person name="Kano R."/>
            <person name="Hamelin R.C."/>
            <person name="Lopes-Bezerra L.M."/>
            <person name="Vasconcelos A.T."/>
            <person name="de Hoog S."/>
            <person name="de Camargo Z.P."/>
            <person name="Felipe M.S."/>
        </authorList>
    </citation>
    <scope>NUCLEOTIDE SEQUENCE [LARGE SCALE GENOMIC DNA]</scope>
    <source>
        <strain evidence="3 4">1099-18</strain>
    </source>
</reference>
<proteinExistence type="predicted"/>
<dbReference type="VEuPathDB" id="FungiDB:SPSK_03763"/>
<feature type="region of interest" description="Disordered" evidence="1">
    <location>
        <begin position="56"/>
        <end position="103"/>
    </location>
</feature>
<dbReference type="KEGG" id="ssck:SPSK_03763"/>
<dbReference type="AlphaFoldDB" id="A0A0F2M076"/>
<reference evidence="3 4" key="1">
    <citation type="journal article" date="2014" name="BMC Genomics">
        <title>Comparative genomics of the major fungal agents of human and animal Sporotrichosis: Sporothrix schenckii and Sporothrix brasiliensis.</title>
        <authorList>
            <person name="Teixeira M.M."/>
            <person name="de Almeida L.G."/>
            <person name="Kubitschek-Barreira P."/>
            <person name="Alves F.L."/>
            <person name="Kioshima E.S."/>
            <person name="Abadio A.K."/>
            <person name="Fernandes L."/>
            <person name="Derengowski L.S."/>
            <person name="Ferreira K.S."/>
            <person name="Souza R.C."/>
            <person name="Ruiz J.C."/>
            <person name="de Andrade N.C."/>
            <person name="Paes H.C."/>
            <person name="Nicola A.M."/>
            <person name="Albuquerque P."/>
            <person name="Gerber A.L."/>
            <person name="Martins V.P."/>
            <person name="Peconick L.D."/>
            <person name="Neto A.V."/>
            <person name="Chaucanez C.B."/>
            <person name="Silva P.A."/>
            <person name="Cunha O.L."/>
            <person name="de Oliveira F.F."/>
            <person name="dos Santos T.C."/>
            <person name="Barros A.L."/>
            <person name="Soares M.A."/>
            <person name="de Oliveira L.M."/>
            <person name="Marini M.M."/>
            <person name="Villalobos-Duno H."/>
            <person name="Cunha M.M."/>
            <person name="de Hoog S."/>
            <person name="da Silveira J.F."/>
            <person name="Henrissat B."/>
            <person name="Nino-Vega G.A."/>
            <person name="Cisalpino P.S."/>
            <person name="Mora-Montes H.M."/>
            <person name="Almeida S.R."/>
            <person name="Stajich J.E."/>
            <person name="Lopes-Bezerra L.M."/>
            <person name="Vasconcelos A.T."/>
            <person name="Felipe M.S."/>
        </authorList>
    </citation>
    <scope>NUCLEOTIDE SEQUENCE [LARGE SCALE GENOMIC DNA]</scope>
    <source>
        <strain evidence="3 4">1099-18</strain>
    </source>
</reference>
<name>A0A0F2M076_SPOSC</name>
<feature type="compositionally biased region" description="Polar residues" evidence="1">
    <location>
        <begin position="93"/>
        <end position="103"/>
    </location>
</feature>
<dbReference type="Proteomes" id="UP000033710">
    <property type="component" value="Unassembled WGS sequence"/>
</dbReference>
<feature type="signal peptide" evidence="2">
    <location>
        <begin position="1"/>
        <end position="27"/>
    </location>
</feature>
<dbReference type="EMBL" id="AXCR01000010">
    <property type="protein sequence ID" value="KJR82474.1"/>
    <property type="molecule type" value="Genomic_DNA"/>
</dbReference>
<protein>
    <submittedName>
        <fullName evidence="3">Uncharacterized protein</fullName>
    </submittedName>
</protein>
<evidence type="ECO:0000256" key="2">
    <source>
        <dbReference type="SAM" id="SignalP"/>
    </source>
</evidence>
<feature type="chain" id="PRO_5002454924" evidence="2">
    <location>
        <begin position="28"/>
        <end position="103"/>
    </location>
</feature>
<accession>A0A0F2M076</accession>
<gene>
    <name evidence="3" type="ORF">SPSK_03763</name>
</gene>
<feature type="compositionally biased region" description="Basic and acidic residues" evidence="1">
    <location>
        <begin position="60"/>
        <end position="84"/>
    </location>
</feature>
<sequence length="103" mass="11258">MSYCPYGSWTLSCLWPLVVDLARNSLCSVHCLCLSINVVDGQIGKLDKTKVELPTFPTRGKKEGGKEGGKEAAYEKSGRNEEWGLRNADGGQRNCSTTTFNAL</sequence>
<evidence type="ECO:0000313" key="4">
    <source>
        <dbReference type="Proteomes" id="UP000033710"/>
    </source>
</evidence>
<organism evidence="3 4">
    <name type="scientific">Sporothrix schenckii 1099-18</name>
    <dbReference type="NCBI Taxonomy" id="1397361"/>
    <lineage>
        <taxon>Eukaryota</taxon>
        <taxon>Fungi</taxon>
        <taxon>Dikarya</taxon>
        <taxon>Ascomycota</taxon>
        <taxon>Pezizomycotina</taxon>
        <taxon>Sordariomycetes</taxon>
        <taxon>Sordariomycetidae</taxon>
        <taxon>Ophiostomatales</taxon>
        <taxon>Ophiostomataceae</taxon>
        <taxon>Sporothrix</taxon>
    </lineage>
</organism>
<evidence type="ECO:0000256" key="1">
    <source>
        <dbReference type="SAM" id="MobiDB-lite"/>
    </source>
</evidence>
<dbReference type="GeneID" id="27665874"/>
<evidence type="ECO:0000313" key="3">
    <source>
        <dbReference type="EMBL" id="KJR82474.1"/>
    </source>
</evidence>
<dbReference type="RefSeq" id="XP_016585150.1">
    <property type="nucleotide sequence ID" value="XM_016730597.1"/>
</dbReference>